<keyword evidence="1" id="KW-0812">Transmembrane</keyword>
<evidence type="ECO:0008006" key="4">
    <source>
        <dbReference type="Google" id="ProtNLM"/>
    </source>
</evidence>
<dbReference type="Pfam" id="PF07610">
    <property type="entry name" value="DUF1573"/>
    <property type="match status" value="1"/>
</dbReference>
<dbReference type="Gene3D" id="2.60.40.10">
    <property type="entry name" value="Immunoglobulins"/>
    <property type="match status" value="1"/>
</dbReference>
<feature type="transmembrane region" description="Helical" evidence="1">
    <location>
        <begin position="7"/>
        <end position="24"/>
    </location>
</feature>
<proteinExistence type="predicted"/>
<comment type="caution">
    <text evidence="2">The sequence shown here is derived from an EMBL/GenBank/DDBJ whole genome shotgun (WGS) entry which is preliminary data.</text>
</comment>
<dbReference type="AlphaFoldDB" id="A0A0G0PN65"/>
<dbReference type="InterPro" id="IPR013783">
    <property type="entry name" value="Ig-like_fold"/>
</dbReference>
<evidence type="ECO:0000313" key="3">
    <source>
        <dbReference type="Proteomes" id="UP000034706"/>
    </source>
</evidence>
<organism evidence="2 3">
    <name type="scientific">Candidatus Azambacteria bacterium GW2011_GWA2_39_10</name>
    <dbReference type="NCBI Taxonomy" id="1618611"/>
    <lineage>
        <taxon>Bacteria</taxon>
        <taxon>Candidatus Azamiibacteriota</taxon>
    </lineage>
</organism>
<keyword evidence="1" id="KW-1133">Transmembrane helix</keyword>
<gene>
    <name evidence="2" type="ORF">UT16_C0031G0007</name>
</gene>
<protein>
    <recommendedName>
        <fullName evidence="4">PF07610 family protein</fullName>
    </recommendedName>
</protein>
<sequence length="169" mass="17739">MNSIKTITLSLILFAAVIGALIWFNGKNNQPQTATINNGGASGILTATETDYDFGNIGIKNGLVNHEYVLENKSDKMIKISEVSTSCMCTSAKVIIGGKTYGPFGMPGHGGGFTKAGIIVNPREKVVVNATFDPAAHGPAGIGEVLREIYINTGADEPIVLGFKVNVTP</sequence>
<keyword evidence="1" id="KW-0472">Membrane</keyword>
<dbReference type="EMBL" id="LBVT01000031">
    <property type="protein sequence ID" value="KKQ90746.1"/>
    <property type="molecule type" value="Genomic_DNA"/>
</dbReference>
<reference evidence="2 3" key="1">
    <citation type="journal article" date="2015" name="Nature">
        <title>rRNA introns, odd ribosomes, and small enigmatic genomes across a large radiation of phyla.</title>
        <authorList>
            <person name="Brown C.T."/>
            <person name="Hug L.A."/>
            <person name="Thomas B.C."/>
            <person name="Sharon I."/>
            <person name="Castelle C.J."/>
            <person name="Singh A."/>
            <person name="Wilkins M.J."/>
            <person name="Williams K.H."/>
            <person name="Banfield J.F."/>
        </authorList>
    </citation>
    <scope>NUCLEOTIDE SEQUENCE [LARGE SCALE GENOMIC DNA]</scope>
</reference>
<evidence type="ECO:0000256" key="1">
    <source>
        <dbReference type="SAM" id="Phobius"/>
    </source>
</evidence>
<dbReference type="Proteomes" id="UP000034706">
    <property type="component" value="Unassembled WGS sequence"/>
</dbReference>
<name>A0A0G0PN65_9BACT</name>
<evidence type="ECO:0000313" key="2">
    <source>
        <dbReference type="EMBL" id="KKQ90746.1"/>
    </source>
</evidence>
<accession>A0A0G0PN65</accession>
<dbReference type="InterPro" id="IPR011467">
    <property type="entry name" value="DUF1573"/>
</dbReference>